<name>A0A160TRA0_9ZZZZ</name>
<dbReference type="PANTHER" id="PTHR40697">
    <property type="entry name" value="ACETOIN CATABOLISM PROTEIN X"/>
    <property type="match status" value="1"/>
</dbReference>
<dbReference type="PIRSF" id="PIRSF018567">
    <property type="entry name" value="AcoX"/>
    <property type="match status" value="1"/>
</dbReference>
<dbReference type="PANTHER" id="PTHR40697:SF3">
    <property type="entry name" value="ACETOIN CATABOLISM PROTEIN X"/>
    <property type="match status" value="1"/>
</dbReference>
<gene>
    <name evidence="1" type="ORF">MGWOODY_XGa1074</name>
</gene>
<dbReference type="InterPro" id="IPR016064">
    <property type="entry name" value="NAD/diacylglycerol_kinase_sf"/>
</dbReference>
<reference evidence="1" key="1">
    <citation type="submission" date="2015-10" db="EMBL/GenBank/DDBJ databases">
        <authorList>
            <person name="Gilbert D.G."/>
        </authorList>
    </citation>
    <scope>NUCLEOTIDE SEQUENCE</scope>
</reference>
<evidence type="ECO:0000313" key="1">
    <source>
        <dbReference type="EMBL" id="CUS52573.1"/>
    </source>
</evidence>
<dbReference type="GO" id="GO:0003951">
    <property type="term" value="F:NAD+ kinase activity"/>
    <property type="evidence" value="ECO:0007669"/>
    <property type="project" value="InterPro"/>
</dbReference>
<dbReference type="EMBL" id="CZRL01000084">
    <property type="protein sequence ID" value="CUS52573.1"/>
    <property type="molecule type" value="Genomic_DNA"/>
</dbReference>
<dbReference type="SUPFAM" id="SSF111331">
    <property type="entry name" value="NAD kinase/diacylglycerol kinase-like"/>
    <property type="match status" value="1"/>
</dbReference>
<sequence length="360" mass="38614">MVLQEQSRGIPKSGQNCCIGILVNPRAARDIRRLVTGASSIPVSERIAICHRIIRGLSALDIGQVLMMPDRDNIATKLKSAVERDRSSTSAELPKVRILDMPVTDSAKDTLEAVQLMVKAKVGAIVVLGGDGTHRLVAHACGKIPMACISTGTNNAFPGNPEATIAGLAAGAVGRGLVTPDVVCHSNKRLCVRVNGQDTIPALVDVCITTDTQTGTRALWRSDRLRKLFLTFAEPGQVGLSSIGSLISPTTREDNNGLVIDIDPTAKEFKKLMAPIAPGLFEPVAITNYEPISINQKCVLDNSVGTLAYDGEREVTVFSGDRIEIALDRRGPRTIDMTKTIENIAYSGLLINDDALQSRR</sequence>
<protein>
    <submittedName>
        <fullName evidence="1">Acetoin catabolism protein X</fullName>
    </submittedName>
</protein>
<dbReference type="InterPro" id="IPR039065">
    <property type="entry name" value="AcoX-like"/>
</dbReference>
<organism evidence="1">
    <name type="scientific">hydrothermal vent metagenome</name>
    <dbReference type="NCBI Taxonomy" id="652676"/>
    <lineage>
        <taxon>unclassified sequences</taxon>
        <taxon>metagenomes</taxon>
        <taxon>ecological metagenomes</taxon>
    </lineage>
</organism>
<dbReference type="Gene3D" id="3.40.50.10330">
    <property type="entry name" value="Probable inorganic polyphosphate/atp-NAD kinase, domain 1"/>
    <property type="match status" value="1"/>
</dbReference>
<dbReference type="InterPro" id="IPR011391">
    <property type="entry name" value="AcoX_kinase"/>
</dbReference>
<dbReference type="InterPro" id="IPR017438">
    <property type="entry name" value="ATP-NAD_kinase_N"/>
</dbReference>
<dbReference type="AlphaFoldDB" id="A0A160TRA0"/>
<dbReference type="GO" id="GO:0006741">
    <property type="term" value="P:NADP+ biosynthetic process"/>
    <property type="evidence" value="ECO:0007669"/>
    <property type="project" value="InterPro"/>
</dbReference>
<dbReference type="Pfam" id="PF01513">
    <property type="entry name" value="NAD_kinase"/>
    <property type="match status" value="1"/>
</dbReference>
<accession>A0A160TRA0</accession>
<dbReference type="InterPro" id="IPR002504">
    <property type="entry name" value="NADK"/>
</dbReference>
<proteinExistence type="predicted"/>